<accession>A0A086ZQG0</accession>
<evidence type="ECO:0000313" key="13">
    <source>
        <dbReference type="EMBL" id="KFI48760.1"/>
    </source>
</evidence>
<feature type="region of interest" description="Disordered" evidence="11">
    <location>
        <begin position="278"/>
        <end position="300"/>
    </location>
</feature>
<evidence type="ECO:0000256" key="5">
    <source>
        <dbReference type="ARBA" id="ARBA00022840"/>
    </source>
</evidence>
<dbReference type="GO" id="GO:0005694">
    <property type="term" value="C:chromosome"/>
    <property type="evidence" value="ECO:0007669"/>
    <property type="project" value="InterPro"/>
</dbReference>
<keyword evidence="5 10" id="KW-0067">ATP-binding</keyword>
<dbReference type="InterPro" id="IPR013498">
    <property type="entry name" value="Topo_IA_Znf"/>
</dbReference>
<dbReference type="PANTHER" id="PTHR11070:SF63">
    <property type="entry name" value="DNA HELICASE IV"/>
    <property type="match status" value="1"/>
</dbReference>
<keyword evidence="3 10" id="KW-0378">Hydrolase</keyword>
<dbReference type="InterPro" id="IPR013986">
    <property type="entry name" value="DExx_box_DNA_helicase_dom_sf"/>
</dbReference>
<dbReference type="InterPro" id="IPR014017">
    <property type="entry name" value="DNA_helicase_UvrD-like_C"/>
</dbReference>
<dbReference type="InterPro" id="IPR014016">
    <property type="entry name" value="UvrD-like_ATP-bd"/>
</dbReference>
<comment type="catalytic activity">
    <reaction evidence="7">
        <text>Couples ATP hydrolysis with the unwinding of duplex DNA by translocating in the 3'-5' direction.</text>
        <dbReference type="EC" id="5.6.2.4"/>
    </reaction>
</comment>
<evidence type="ECO:0000256" key="1">
    <source>
        <dbReference type="ARBA" id="ARBA00009922"/>
    </source>
</evidence>
<dbReference type="Gene3D" id="1.10.10.160">
    <property type="match status" value="1"/>
</dbReference>
<dbReference type="InterPro" id="IPR000212">
    <property type="entry name" value="DNA_helicase_UvrD/REP"/>
</dbReference>
<dbReference type="Pfam" id="PF00580">
    <property type="entry name" value="UvrD-helicase"/>
    <property type="match status" value="1"/>
</dbReference>
<dbReference type="CDD" id="cd17932">
    <property type="entry name" value="DEXQc_UvrD"/>
    <property type="match status" value="1"/>
</dbReference>
<dbReference type="GO" id="GO:0005524">
    <property type="term" value="F:ATP binding"/>
    <property type="evidence" value="ECO:0007669"/>
    <property type="project" value="UniProtKB-UniRule"/>
</dbReference>
<evidence type="ECO:0000256" key="8">
    <source>
        <dbReference type="ARBA" id="ARBA00034808"/>
    </source>
</evidence>
<evidence type="ECO:0000259" key="12">
    <source>
        <dbReference type="PROSITE" id="PS51198"/>
    </source>
</evidence>
<dbReference type="PANTHER" id="PTHR11070">
    <property type="entry name" value="UVRD / RECB / PCRA DNA HELICASE FAMILY MEMBER"/>
    <property type="match status" value="1"/>
</dbReference>
<comment type="similarity">
    <text evidence="1">Belongs to the helicase family. UvrD subfamily.</text>
</comment>
<dbReference type="GO" id="GO:0006265">
    <property type="term" value="P:DNA topological change"/>
    <property type="evidence" value="ECO:0007669"/>
    <property type="project" value="InterPro"/>
</dbReference>
<dbReference type="GO" id="GO:0003677">
    <property type="term" value="F:DNA binding"/>
    <property type="evidence" value="ECO:0007669"/>
    <property type="project" value="InterPro"/>
</dbReference>
<comment type="catalytic activity">
    <reaction evidence="9">
        <text>ATP + H2O = ADP + phosphate + H(+)</text>
        <dbReference type="Rhea" id="RHEA:13065"/>
        <dbReference type="ChEBI" id="CHEBI:15377"/>
        <dbReference type="ChEBI" id="CHEBI:15378"/>
        <dbReference type="ChEBI" id="CHEBI:30616"/>
        <dbReference type="ChEBI" id="CHEBI:43474"/>
        <dbReference type="ChEBI" id="CHEBI:456216"/>
        <dbReference type="EC" id="5.6.2.4"/>
    </reaction>
</comment>
<dbReference type="GO" id="GO:0043138">
    <property type="term" value="F:3'-5' DNA helicase activity"/>
    <property type="evidence" value="ECO:0007669"/>
    <property type="project" value="UniProtKB-EC"/>
</dbReference>
<proteinExistence type="inferred from homology"/>
<dbReference type="Gene3D" id="3.30.65.10">
    <property type="entry name" value="Bacterial Topoisomerase I, domain 1"/>
    <property type="match status" value="1"/>
</dbReference>
<evidence type="ECO:0000313" key="14">
    <source>
        <dbReference type="Proteomes" id="UP000029093"/>
    </source>
</evidence>
<feature type="compositionally biased region" description="Low complexity" evidence="11">
    <location>
        <begin position="96"/>
        <end position="114"/>
    </location>
</feature>
<dbReference type="GO" id="GO:0000725">
    <property type="term" value="P:recombinational repair"/>
    <property type="evidence" value="ECO:0007669"/>
    <property type="project" value="TreeGrafter"/>
</dbReference>
<dbReference type="EC" id="5.6.2.4" evidence="8"/>
<feature type="domain" description="UvrD-like helicase ATP-binding" evidence="12">
    <location>
        <begin position="138"/>
        <end position="468"/>
    </location>
</feature>
<keyword evidence="14" id="KW-1185">Reference proteome</keyword>
<keyword evidence="2 10" id="KW-0547">Nucleotide-binding</keyword>
<protein>
    <recommendedName>
        <fullName evidence="8">DNA 3'-5' helicase</fullName>
        <ecNumber evidence="8">5.6.2.4</ecNumber>
    </recommendedName>
</protein>
<dbReference type="Proteomes" id="UP000029093">
    <property type="component" value="Unassembled WGS sequence"/>
</dbReference>
<dbReference type="EMBL" id="JGYQ01000006">
    <property type="protein sequence ID" value="KFI48760.1"/>
    <property type="molecule type" value="Genomic_DNA"/>
</dbReference>
<evidence type="ECO:0000256" key="2">
    <source>
        <dbReference type="ARBA" id="ARBA00022741"/>
    </source>
</evidence>
<evidence type="ECO:0000256" key="4">
    <source>
        <dbReference type="ARBA" id="ARBA00022806"/>
    </source>
</evidence>
<reference evidence="13 14" key="1">
    <citation type="submission" date="2014-03" db="EMBL/GenBank/DDBJ databases">
        <title>Genomics of Bifidobacteria.</title>
        <authorList>
            <person name="Ventura M."/>
            <person name="Milani C."/>
            <person name="Lugli G.A."/>
        </authorList>
    </citation>
    <scope>NUCLEOTIDE SEQUENCE [LARGE SCALE GENOMIC DNA]</scope>
    <source>
        <strain evidence="13 14">LMG 10736</strain>
    </source>
</reference>
<sequence length="713" mass="79839">MHHVCRTRQSTRYRRRDCGRRCDDIIGCRCGRRTGRMNTMGLWSVIRSLLGLDTPPAPRAGMPTRATAAALTSTVKPARRQPAAYGTRAHTARNHAAPSRAAAPSKASALRSKPTPAPLLPQHDIDAARTIIGPIEKHDLSDEQISAIAGAEHNTLVLAGAGTGKTTVIAGYVAWLLATGKARPDDILVLSFTRKSADDMSARIRQATGSTVHASTFHSLGLEICTASRLGKPVVLTDAEAERNIFQPIFGRMLREPERYPALLALLPDYLRSRIREAAQQSRQQAQQARHSQYTRAQETADTKPFIDKLSATAKTVITHMRAQNLDIEALRRLNEQRGGKHTGRNRMLLDLLDPVYRAYMSYLRDHRCIDFAGMITGATDAIRSGDYRHGYKYVLIDEYQDMSLPRYRLVRALREQRDFSLFCVGDDWQSIYRFAGSDIRLILDFANVWGDWGPTTLRELTVTRRFGPSLIDASGEFIMRDTSLYHKQLRSTATATDHSLKVLGGHGTQAVYDALVKQLRALRGKAPSVLLLGRYNSDIMPIKRADSAHGLFRFNDDGTIVFREKPGMTIEFMTVHKSKGLQRDYVFLLCCTGGMKGFPSTIPPEPLIGLLLPEAERMPDAEERRLFYVAMTRCRKKVFFMVDTDRPSRFIYELHKSRPNIFRGVPLPEQCPACGEALVTRMANGDPDRTFTACTGYPQCRFTRDGAGKRSR</sequence>
<evidence type="ECO:0000256" key="10">
    <source>
        <dbReference type="PROSITE-ProRule" id="PRU00560"/>
    </source>
</evidence>
<name>A0A086ZQG0_9BIFI</name>
<feature type="compositionally biased region" description="Low complexity" evidence="11">
    <location>
        <begin position="278"/>
        <end position="292"/>
    </location>
</feature>
<dbReference type="InterPro" id="IPR027417">
    <property type="entry name" value="P-loop_NTPase"/>
</dbReference>
<evidence type="ECO:0000256" key="11">
    <source>
        <dbReference type="SAM" id="MobiDB-lite"/>
    </source>
</evidence>
<keyword evidence="4 10" id="KW-0347">Helicase</keyword>
<feature type="binding site" evidence="10">
    <location>
        <begin position="159"/>
        <end position="166"/>
    </location>
    <ligand>
        <name>ATP</name>
        <dbReference type="ChEBI" id="CHEBI:30616"/>
    </ligand>
</feature>
<evidence type="ECO:0000256" key="6">
    <source>
        <dbReference type="ARBA" id="ARBA00023235"/>
    </source>
</evidence>
<gene>
    <name evidence="13" type="ORF">BBOU_0221</name>
</gene>
<dbReference type="GO" id="GO:0003916">
    <property type="term" value="F:DNA topoisomerase activity"/>
    <property type="evidence" value="ECO:0007669"/>
    <property type="project" value="InterPro"/>
</dbReference>
<dbReference type="Pfam" id="PF13361">
    <property type="entry name" value="UvrD_C"/>
    <property type="match status" value="1"/>
</dbReference>
<evidence type="ECO:0000256" key="3">
    <source>
        <dbReference type="ARBA" id="ARBA00022801"/>
    </source>
</evidence>
<evidence type="ECO:0000256" key="7">
    <source>
        <dbReference type="ARBA" id="ARBA00034617"/>
    </source>
</evidence>
<dbReference type="AlphaFoldDB" id="A0A086ZQG0"/>
<organism evidence="13 14">
    <name type="scientific">Bifidobacterium boum</name>
    <dbReference type="NCBI Taxonomy" id="78343"/>
    <lineage>
        <taxon>Bacteria</taxon>
        <taxon>Bacillati</taxon>
        <taxon>Actinomycetota</taxon>
        <taxon>Actinomycetes</taxon>
        <taxon>Bifidobacteriales</taxon>
        <taxon>Bifidobacteriaceae</taxon>
        <taxon>Bifidobacterium</taxon>
    </lineage>
</organism>
<dbReference type="Gene3D" id="3.40.50.300">
    <property type="entry name" value="P-loop containing nucleotide triphosphate hydrolases"/>
    <property type="match status" value="3"/>
</dbReference>
<keyword evidence="6" id="KW-0413">Isomerase</keyword>
<comment type="caution">
    <text evidence="13">The sequence shown here is derived from an EMBL/GenBank/DDBJ whole genome shotgun (WGS) entry which is preliminary data.</text>
</comment>
<dbReference type="SUPFAM" id="SSF52540">
    <property type="entry name" value="P-loop containing nucleoside triphosphate hydrolases"/>
    <property type="match status" value="1"/>
</dbReference>
<dbReference type="GO" id="GO:0005829">
    <property type="term" value="C:cytosol"/>
    <property type="evidence" value="ECO:0007669"/>
    <property type="project" value="TreeGrafter"/>
</dbReference>
<dbReference type="GO" id="GO:0016887">
    <property type="term" value="F:ATP hydrolysis activity"/>
    <property type="evidence" value="ECO:0007669"/>
    <property type="project" value="RHEA"/>
</dbReference>
<evidence type="ECO:0000256" key="9">
    <source>
        <dbReference type="ARBA" id="ARBA00048988"/>
    </source>
</evidence>
<dbReference type="PROSITE" id="PS51198">
    <property type="entry name" value="UVRD_HELICASE_ATP_BIND"/>
    <property type="match status" value="1"/>
</dbReference>
<feature type="region of interest" description="Disordered" evidence="11">
    <location>
        <begin position="71"/>
        <end position="121"/>
    </location>
</feature>
<dbReference type="Pfam" id="PF01396">
    <property type="entry name" value="Zn_ribbon_Top1"/>
    <property type="match status" value="1"/>
</dbReference>